<proteinExistence type="predicted"/>
<organism evidence="2 3">
    <name type="scientific">Portunus trituberculatus</name>
    <name type="common">Swimming crab</name>
    <name type="synonym">Neptunus trituberculatus</name>
    <dbReference type="NCBI Taxonomy" id="210409"/>
    <lineage>
        <taxon>Eukaryota</taxon>
        <taxon>Metazoa</taxon>
        <taxon>Ecdysozoa</taxon>
        <taxon>Arthropoda</taxon>
        <taxon>Crustacea</taxon>
        <taxon>Multicrustacea</taxon>
        <taxon>Malacostraca</taxon>
        <taxon>Eumalacostraca</taxon>
        <taxon>Eucarida</taxon>
        <taxon>Decapoda</taxon>
        <taxon>Pleocyemata</taxon>
        <taxon>Brachyura</taxon>
        <taxon>Eubrachyura</taxon>
        <taxon>Portunoidea</taxon>
        <taxon>Portunidae</taxon>
        <taxon>Portuninae</taxon>
        <taxon>Portunus</taxon>
    </lineage>
</organism>
<feature type="compositionally biased region" description="Polar residues" evidence="1">
    <location>
        <begin position="16"/>
        <end position="26"/>
    </location>
</feature>
<name>A0A5B7DPS9_PORTR</name>
<dbReference type="AlphaFoldDB" id="A0A5B7DPS9"/>
<accession>A0A5B7DPS9</accession>
<feature type="compositionally biased region" description="Polar residues" evidence="1">
    <location>
        <begin position="34"/>
        <end position="51"/>
    </location>
</feature>
<evidence type="ECO:0000313" key="3">
    <source>
        <dbReference type="Proteomes" id="UP000324222"/>
    </source>
</evidence>
<dbReference type="Proteomes" id="UP000324222">
    <property type="component" value="Unassembled WGS sequence"/>
</dbReference>
<evidence type="ECO:0000256" key="1">
    <source>
        <dbReference type="SAM" id="MobiDB-lite"/>
    </source>
</evidence>
<feature type="region of interest" description="Disordered" evidence="1">
    <location>
        <begin position="16"/>
        <end position="100"/>
    </location>
</feature>
<feature type="compositionally biased region" description="Low complexity" evidence="1">
    <location>
        <begin position="78"/>
        <end position="88"/>
    </location>
</feature>
<dbReference type="EMBL" id="VSRR010001159">
    <property type="protein sequence ID" value="MPC23044.1"/>
    <property type="molecule type" value="Genomic_DNA"/>
</dbReference>
<gene>
    <name evidence="2" type="ORF">E2C01_016081</name>
</gene>
<reference evidence="2 3" key="1">
    <citation type="submission" date="2019-05" db="EMBL/GenBank/DDBJ databases">
        <title>Another draft genome of Portunus trituberculatus and its Hox gene families provides insights of decapod evolution.</title>
        <authorList>
            <person name="Jeong J.-H."/>
            <person name="Song I."/>
            <person name="Kim S."/>
            <person name="Choi T."/>
            <person name="Kim D."/>
            <person name="Ryu S."/>
            <person name="Kim W."/>
        </authorList>
    </citation>
    <scope>NUCLEOTIDE SEQUENCE [LARGE SCALE GENOMIC DNA]</scope>
    <source>
        <tissue evidence="2">Muscle</tissue>
    </source>
</reference>
<comment type="caution">
    <text evidence="2">The sequence shown here is derived from an EMBL/GenBank/DDBJ whole genome shotgun (WGS) entry which is preliminary data.</text>
</comment>
<protein>
    <submittedName>
        <fullName evidence="2">Uncharacterized protein</fullName>
    </submittedName>
</protein>
<evidence type="ECO:0000313" key="2">
    <source>
        <dbReference type="EMBL" id="MPC23044.1"/>
    </source>
</evidence>
<sequence>MQLEEAQKQNIALQRQLNSQMSVNHSQQEEPRVTSVTIQHIHQHQSCSTHQPVYPVLPQLQHQPEAPKPQIQQEKEAAAAQNTSHASAPNMEDLAPTYEKLRGKPMPVLSRLCICVCM</sequence>
<keyword evidence="3" id="KW-1185">Reference proteome</keyword>